<keyword evidence="2" id="KW-1185">Reference proteome</keyword>
<sequence length="114" mass="13019">MVQRLLGALFGNSCPQTRKNWFQMLHEHDRPRLWAFFRYSSSSYKRGSNNFQDVVRDQALVLELASIHFKTISAIRGGRPKIHGQLCRSGVLNSRQGSFQPADAEPTCKVSRLL</sequence>
<evidence type="ECO:0000313" key="2">
    <source>
        <dbReference type="Proteomes" id="UP000499080"/>
    </source>
</evidence>
<comment type="caution">
    <text evidence="1">The sequence shown here is derived from an EMBL/GenBank/DDBJ whole genome shotgun (WGS) entry which is preliminary data.</text>
</comment>
<gene>
    <name evidence="1" type="ORF">AVEN_17822_1</name>
</gene>
<dbReference type="AlphaFoldDB" id="A0A4Y2MIS4"/>
<name>A0A4Y2MIS4_ARAVE</name>
<organism evidence="1 2">
    <name type="scientific">Araneus ventricosus</name>
    <name type="common">Orbweaver spider</name>
    <name type="synonym">Epeira ventricosa</name>
    <dbReference type="NCBI Taxonomy" id="182803"/>
    <lineage>
        <taxon>Eukaryota</taxon>
        <taxon>Metazoa</taxon>
        <taxon>Ecdysozoa</taxon>
        <taxon>Arthropoda</taxon>
        <taxon>Chelicerata</taxon>
        <taxon>Arachnida</taxon>
        <taxon>Araneae</taxon>
        <taxon>Araneomorphae</taxon>
        <taxon>Entelegynae</taxon>
        <taxon>Araneoidea</taxon>
        <taxon>Araneidae</taxon>
        <taxon>Araneus</taxon>
    </lineage>
</organism>
<proteinExistence type="predicted"/>
<dbReference type="EMBL" id="BGPR01122923">
    <property type="protein sequence ID" value="GBN25516.1"/>
    <property type="molecule type" value="Genomic_DNA"/>
</dbReference>
<reference evidence="1 2" key="1">
    <citation type="journal article" date="2019" name="Sci. Rep.">
        <title>Orb-weaving spider Araneus ventricosus genome elucidates the spidroin gene catalogue.</title>
        <authorList>
            <person name="Kono N."/>
            <person name="Nakamura H."/>
            <person name="Ohtoshi R."/>
            <person name="Moran D.A.P."/>
            <person name="Shinohara A."/>
            <person name="Yoshida Y."/>
            <person name="Fujiwara M."/>
            <person name="Mori M."/>
            <person name="Tomita M."/>
            <person name="Arakawa K."/>
        </authorList>
    </citation>
    <scope>NUCLEOTIDE SEQUENCE [LARGE SCALE GENOMIC DNA]</scope>
</reference>
<accession>A0A4Y2MIS4</accession>
<dbReference type="Proteomes" id="UP000499080">
    <property type="component" value="Unassembled WGS sequence"/>
</dbReference>
<evidence type="ECO:0000313" key="1">
    <source>
        <dbReference type="EMBL" id="GBN25516.1"/>
    </source>
</evidence>
<protein>
    <submittedName>
        <fullName evidence="1">Uncharacterized protein</fullName>
    </submittedName>
</protein>